<dbReference type="AlphaFoldDB" id="A0AAN7FL62"/>
<evidence type="ECO:0000256" key="1">
    <source>
        <dbReference type="SAM" id="Phobius"/>
    </source>
</evidence>
<keyword evidence="1" id="KW-0472">Membrane</keyword>
<dbReference type="InterPro" id="IPR053258">
    <property type="entry name" value="Ca-permeable_cation_channel"/>
</dbReference>
<evidence type="ECO:0000313" key="2">
    <source>
        <dbReference type="EMBL" id="KAK4592999.1"/>
    </source>
</evidence>
<evidence type="ECO:0000313" key="3">
    <source>
        <dbReference type="Proteomes" id="UP001324115"/>
    </source>
</evidence>
<dbReference type="Proteomes" id="UP001324115">
    <property type="component" value="Unassembled WGS sequence"/>
</dbReference>
<dbReference type="PANTHER" id="PTHR34115:SF6">
    <property type="entry name" value="PROTEIN, PUTATIVE-RELATED"/>
    <property type="match status" value="1"/>
</dbReference>
<dbReference type="PANTHER" id="PTHR34115">
    <property type="entry name" value="PROTEIN, PUTATIVE-RELATED"/>
    <property type="match status" value="1"/>
</dbReference>
<keyword evidence="1" id="KW-0812">Transmembrane</keyword>
<name>A0AAN7FL62_QUERU</name>
<feature type="transmembrane region" description="Helical" evidence="1">
    <location>
        <begin position="124"/>
        <end position="145"/>
    </location>
</feature>
<sequence length="259" mass="29570">MNSQRGEINEMREHRNENTGYHVGRVKTVVVKRTKRKGAKKQTCRCNLHLSHESKCASKQEINSSISNHEIFMSLNTLLLALLQVDYHNHPANVWGFLAGTCLYFLALELKMKINTRSESYSRILGYVLLISGALSSFSLLSIFLPRSPGWLPFIILPLMIARPLLVLVCHWLFQVILKVTPQKVRMRAFLQSLDEKVWQAVEIGWTKPKEASVDWDEAKIKAENFNSRALNALFSAVTNDVFKKISSIETAKEAWTIL</sequence>
<dbReference type="EMBL" id="JAXUIC010000004">
    <property type="protein sequence ID" value="KAK4592999.1"/>
    <property type="molecule type" value="Genomic_DNA"/>
</dbReference>
<proteinExistence type="predicted"/>
<feature type="transmembrane region" description="Helical" evidence="1">
    <location>
        <begin position="151"/>
        <end position="178"/>
    </location>
</feature>
<accession>A0AAN7FL62</accession>
<keyword evidence="1" id="KW-1133">Transmembrane helix</keyword>
<protein>
    <submittedName>
        <fullName evidence="2">Uncharacterized protein</fullName>
    </submittedName>
</protein>
<organism evidence="2 3">
    <name type="scientific">Quercus rubra</name>
    <name type="common">Northern red oak</name>
    <name type="synonym">Quercus borealis</name>
    <dbReference type="NCBI Taxonomy" id="3512"/>
    <lineage>
        <taxon>Eukaryota</taxon>
        <taxon>Viridiplantae</taxon>
        <taxon>Streptophyta</taxon>
        <taxon>Embryophyta</taxon>
        <taxon>Tracheophyta</taxon>
        <taxon>Spermatophyta</taxon>
        <taxon>Magnoliopsida</taxon>
        <taxon>eudicotyledons</taxon>
        <taxon>Gunneridae</taxon>
        <taxon>Pentapetalae</taxon>
        <taxon>rosids</taxon>
        <taxon>fabids</taxon>
        <taxon>Fagales</taxon>
        <taxon>Fagaceae</taxon>
        <taxon>Quercus</taxon>
    </lineage>
</organism>
<gene>
    <name evidence="2" type="ORF">RGQ29_017225</name>
</gene>
<reference evidence="2 3" key="1">
    <citation type="journal article" date="2023" name="G3 (Bethesda)">
        <title>A haplotype-resolved chromosome-scale genome for Quercus rubra L. provides insights into the genetics of adaptive traits for red oak species.</title>
        <authorList>
            <person name="Kapoor B."/>
            <person name="Jenkins J."/>
            <person name="Schmutz J."/>
            <person name="Zhebentyayeva T."/>
            <person name="Kuelheim C."/>
            <person name="Coggeshall M."/>
            <person name="Heim C."/>
            <person name="Lasky J.R."/>
            <person name="Leites L."/>
            <person name="Islam-Faridi N."/>
            <person name="Romero-Severson J."/>
            <person name="DeLeo V.L."/>
            <person name="Lucas S.M."/>
            <person name="Lazic D."/>
            <person name="Gailing O."/>
            <person name="Carlson J."/>
            <person name="Staton M."/>
        </authorList>
    </citation>
    <scope>NUCLEOTIDE SEQUENCE [LARGE SCALE GENOMIC DNA]</scope>
    <source>
        <strain evidence="2">Pseudo-F2</strain>
    </source>
</reference>
<keyword evidence="3" id="KW-1185">Reference proteome</keyword>
<comment type="caution">
    <text evidence="2">The sequence shown here is derived from an EMBL/GenBank/DDBJ whole genome shotgun (WGS) entry which is preliminary data.</text>
</comment>